<dbReference type="STRING" id="1328313.DS2_06031"/>
<proteinExistence type="predicted"/>
<dbReference type="OrthoDB" id="4305330at2"/>
<sequence length="308" mass="34976">MYQIIIPKSQQQLTSYFHFRWQQLKKPLGAPLGSERDEYDNLAEHRMICDSDGLPLAVGRLHFVSQEEAQIRHIAVAESCRGKGLGSIIMTALEQAARKQNAKRVVTFSRFETVPFFERCGYEVLNNPVIEHMADQNLKRRQMCKKLSEFDVILRQPIWCKELQQTWNNQIPISAAMGIKVHQYTGAQLEVRAALNANINLHNTMFAGSIYCLATLTGWGMVHLQMREQVVKGDIVLAKGDINYRKPITNLPRATVHINDVKGEVSALAKQRKAKLEVMVRLFDEHEECGQFHGIFVVLPPAERAKGG</sequence>
<dbReference type="Pfam" id="PF00583">
    <property type="entry name" value="Acetyltransf_1"/>
    <property type="match status" value="1"/>
</dbReference>
<evidence type="ECO:0000313" key="2">
    <source>
        <dbReference type="EMBL" id="EWH10826.1"/>
    </source>
</evidence>
<dbReference type="AlphaFoldDB" id="W7QG01"/>
<dbReference type="NCBIfam" id="TIGR02447">
    <property type="entry name" value="yiiD_Cterm"/>
    <property type="match status" value="1"/>
</dbReference>
<accession>W7QG01</accession>
<dbReference type="GO" id="GO:0008080">
    <property type="term" value="F:N-acetyltransferase activity"/>
    <property type="evidence" value="ECO:0007669"/>
    <property type="project" value="TreeGrafter"/>
</dbReference>
<dbReference type="InterPro" id="IPR012660">
    <property type="entry name" value="YiiD_C"/>
</dbReference>
<reference evidence="2 3" key="1">
    <citation type="journal article" date="2014" name="Genome Announc.">
        <title>Draft Genome Sequence of the Agar-Degrading Bacterium Catenovulum sp. Strain DS-2, Isolated from Intestines of Haliotis diversicolor.</title>
        <authorList>
            <person name="Shan D."/>
            <person name="Li X."/>
            <person name="Gu Z."/>
            <person name="Wei G."/>
            <person name="Gao Z."/>
            <person name="Shao Z."/>
        </authorList>
    </citation>
    <scope>NUCLEOTIDE SEQUENCE [LARGE SCALE GENOMIC DNA]</scope>
    <source>
        <strain evidence="2 3">DS-2</strain>
    </source>
</reference>
<feature type="domain" description="N-acetyltransferase" evidence="1">
    <location>
        <begin position="4"/>
        <end position="148"/>
    </location>
</feature>
<organism evidence="2 3">
    <name type="scientific">Catenovulum agarivorans DS-2</name>
    <dbReference type="NCBI Taxonomy" id="1328313"/>
    <lineage>
        <taxon>Bacteria</taxon>
        <taxon>Pseudomonadati</taxon>
        <taxon>Pseudomonadota</taxon>
        <taxon>Gammaproteobacteria</taxon>
        <taxon>Alteromonadales</taxon>
        <taxon>Alteromonadaceae</taxon>
        <taxon>Catenovulum</taxon>
    </lineage>
</organism>
<dbReference type="RefSeq" id="WP_035013783.1">
    <property type="nucleotide sequence ID" value="NZ_ARZY01000008.1"/>
</dbReference>
<dbReference type="PANTHER" id="PTHR13355:SF22">
    <property type="entry name" value="SLL0786 PROTEIN"/>
    <property type="match status" value="1"/>
</dbReference>
<keyword evidence="3" id="KW-1185">Reference proteome</keyword>
<dbReference type="SUPFAM" id="SSF54637">
    <property type="entry name" value="Thioesterase/thiol ester dehydrase-isomerase"/>
    <property type="match status" value="1"/>
</dbReference>
<evidence type="ECO:0000259" key="1">
    <source>
        <dbReference type="PROSITE" id="PS51186"/>
    </source>
</evidence>
<evidence type="ECO:0000313" key="3">
    <source>
        <dbReference type="Proteomes" id="UP000019276"/>
    </source>
</evidence>
<dbReference type="InterPro" id="IPR039143">
    <property type="entry name" value="GNPNAT1-like"/>
</dbReference>
<dbReference type="CDD" id="cd04301">
    <property type="entry name" value="NAT_SF"/>
    <property type="match status" value="1"/>
</dbReference>
<dbReference type="InterPro" id="IPR016181">
    <property type="entry name" value="Acyl_CoA_acyltransferase"/>
</dbReference>
<dbReference type="PROSITE" id="PS51186">
    <property type="entry name" value="GNAT"/>
    <property type="match status" value="1"/>
</dbReference>
<dbReference type="InterPro" id="IPR000182">
    <property type="entry name" value="GNAT_dom"/>
</dbReference>
<gene>
    <name evidence="2" type="ORF">DS2_06031</name>
</gene>
<name>W7QG01_9ALTE</name>
<dbReference type="SUPFAM" id="SSF55729">
    <property type="entry name" value="Acyl-CoA N-acyltransferases (Nat)"/>
    <property type="match status" value="1"/>
</dbReference>
<dbReference type="Gene3D" id="3.10.129.10">
    <property type="entry name" value="Hotdog Thioesterase"/>
    <property type="match status" value="1"/>
</dbReference>
<dbReference type="InterPro" id="IPR029069">
    <property type="entry name" value="HotDog_dom_sf"/>
</dbReference>
<dbReference type="Proteomes" id="UP000019276">
    <property type="component" value="Unassembled WGS sequence"/>
</dbReference>
<protein>
    <submittedName>
        <fullName evidence="2">Thioesterase domain-containing protein</fullName>
    </submittedName>
</protein>
<dbReference type="Pfam" id="PF09500">
    <property type="entry name" value="YiiD_C"/>
    <property type="match status" value="1"/>
</dbReference>
<dbReference type="eggNOG" id="COG1246">
    <property type="taxonomic scope" value="Bacteria"/>
</dbReference>
<dbReference type="PATRIC" id="fig|1328313.3.peg.1237"/>
<dbReference type="PANTHER" id="PTHR13355">
    <property type="entry name" value="GLUCOSAMINE 6-PHOSPHATE N-ACETYLTRANSFERASE"/>
    <property type="match status" value="1"/>
</dbReference>
<dbReference type="Gene3D" id="3.40.630.30">
    <property type="match status" value="1"/>
</dbReference>
<comment type="caution">
    <text evidence="2">The sequence shown here is derived from an EMBL/GenBank/DDBJ whole genome shotgun (WGS) entry which is preliminary data.</text>
</comment>
<dbReference type="EMBL" id="ARZY01000008">
    <property type="protein sequence ID" value="EWH10826.1"/>
    <property type="molecule type" value="Genomic_DNA"/>
</dbReference>